<reference evidence="1" key="1">
    <citation type="submission" date="2014-09" db="EMBL/GenBank/DDBJ databases">
        <authorList>
            <person name="Magalhaes I.L.F."/>
            <person name="Oliveira U."/>
            <person name="Santos F.R."/>
            <person name="Vidigal T.H.D.A."/>
            <person name="Brescovit A.D."/>
            <person name="Santos A.J."/>
        </authorList>
    </citation>
    <scope>NUCLEOTIDE SEQUENCE</scope>
    <source>
        <tissue evidence="1">Shoot tissue taken approximately 20 cm above the soil surface</tissue>
    </source>
</reference>
<evidence type="ECO:0000313" key="1">
    <source>
        <dbReference type="EMBL" id="JAD63077.1"/>
    </source>
</evidence>
<dbReference type="AlphaFoldDB" id="A0A0A9BUZ9"/>
<sequence>MKPIELPPPLVCLLYELGGTCLVHTQLKYFEQLT</sequence>
<dbReference type="EMBL" id="GBRH01234818">
    <property type="protein sequence ID" value="JAD63077.1"/>
    <property type="molecule type" value="Transcribed_RNA"/>
</dbReference>
<protein>
    <submittedName>
        <fullName evidence="1">Uncharacterized protein</fullName>
    </submittedName>
</protein>
<organism evidence="1">
    <name type="scientific">Arundo donax</name>
    <name type="common">Giant reed</name>
    <name type="synonym">Donax arundinaceus</name>
    <dbReference type="NCBI Taxonomy" id="35708"/>
    <lineage>
        <taxon>Eukaryota</taxon>
        <taxon>Viridiplantae</taxon>
        <taxon>Streptophyta</taxon>
        <taxon>Embryophyta</taxon>
        <taxon>Tracheophyta</taxon>
        <taxon>Spermatophyta</taxon>
        <taxon>Magnoliopsida</taxon>
        <taxon>Liliopsida</taxon>
        <taxon>Poales</taxon>
        <taxon>Poaceae</taxon>
        <taxon>PACMAD clade</taxon>
        <taxon>Arundinoideae</taxon>
        <taxon>Arundineae</taxon>
        <taxon>Arundo</taxon>
    </lineage>
</organism>
<accession>A0A0A9BUZ9</accession>
<name>A0A0A9BUZ9_ARUDO</name>
<proteinExistence type="predicted"/>
<reference evidence="1" key="2">
    <citation type="journal article" date="2015" name="Data Brief">
        <title>Shoot transcriptome of the giant reed, Arundo donax.</title>
        <authorList>
            <person name="Barrero R.A."/>
            <person name="Guerrero F.D."/>
            <person name="Moolhuijzen P."/>
            <person name="Goolsby J.A."/>
            <person name="Tidwell J."/>
            <person name="Bellgard S.E."/>
            <person name="Bellgard M.I."/>
        </authorList>
    </citation>
    <scope>NUCLEOTIDE SEQUENCE</scope>
    <source>
        <tissue evidence="1">Shoot tissue taken approximately 20 cm above the soil surface</tissue>
    </source>
</reference>